<evidence type="ECO:0000313" key="2">
    <source>
        <dbReference type="Proteomes" id="UP001165190"/>
    </source>
</evidence>
<dbReference type="OrthoDB" id="298344at2759"/>
<name>A0A9W7I6Q8_HIBTR</name>
<dbReference type="EMBL" id="BSYR01000023">
    <property type="protein sequence ID" value="GMI89576.1"/>
    <property type="molecule type" value="Genomic_DNA"/>
</dbReference>
<sequence length="103" mass="12503">MDLLKIPYNKHELSNLWREVTERKPAQGVKELGHRRMKSYSTKTEGKSYLDQYEALRKKVEEFRDDRRKVLYLLRGFFFWLKNTPHEGAFQPWMDSLYLKSFG</sequence>
<dbReference type="PANTHER" id="PTHR34194">
    <property type="entry name" value="F14J8.16 PROTEIN"/>
    <property type="match status" value="1"/>
</dbReference>
<organism evidence="1 2">
    <name type="scientific">Hibiscus trionum</name>
    <name type="common">Flower of an hour</name>
    <dbReference type="NCBI Taxonomy" id="183268"/>
    <lineage>
        <taxon>Eukaryota</taxon>
        <taxon>Viridiplantae</taxon>
        <taxon>Streptophyta</taxon>
        <taxon>Embryophyta</taxon>
        <taxon>Tracheophyta</taxon>
        <taxon>Spermatophyta</taxon>
        <taxon>Magnoliopsida</taxon>
        <taxon>eudicotyledons</taxon>
        <taxon>Gunneridae</taxon>
        <taxon>Pentapetalae</taxon>
        <taxon>rosids</taxon>
        <taxon>malvids</taxon>
        <taxon>Malvales</taxon>
        <taxon>Malvaceae</taxon>
        <taxon>Malvoideae</taxon>
        <taxon>Hibiscus</taxon>
    </lineage>
</organism>
<reference evidence="1" key="1">
    <citation type="submission" date="2023-05" db="EMBL/GenBank/DDBJ databases">
        <title>Genome and transcriptome analyses reveal genes involved in the formation of fine ridges on petal epidermal cells in Hibiscus trionum.</title>
        <authorList>
            <person name="Koshimizu S."/>
            <person name="Masuda S."/>
            <person name="Ishii T."/>
            <person name="Shirasu K."/>
            <person name="Hoshino A."/>
            <person name="Arita M."/>
        </authorList>
    </citation>
    <scope>NUCLEOTIDE SEQUENCE</scope>
    <source>
        <strain evidence="1">Hamamatsu line</strain>
    </source>
</reference>
<dbReference type="PANTHER" id="PTHR34194:SF2">
    <property type="entry name" value="F14J8.16 PROTEIN"/>
    <property type="match status" value="1"/>
</dbReference>
<proteinExistence type="predicted"/>
<accession>A0A9W7I6Q8</accession>
<dbReference type="Proteomes" id="UP001165190">
    <property type="component" value="Unassembled WGS sequence"/>
</dbReference>
<comment type="caution">
    <text evidence="1">The sequence shown here is derived from an EMBL/GenBank/DDBJ whole genome shotgun (WGS) entry which is preliminary data.</text>
</comment>
<keyword evidence="2" id="KW-1185">Reference proteome</keyword>
<dbReference type="AlphaFoldDB" id="A0A9W7I6Q8"/>
<gene>
    <name evidence="1" type="ORF">HRI_002626900</name>
</gene>
<evidence type="ECO:0000313" key="1">
    <source>
        <dbReference type="EMBL" id="GMI89576.1"/>
    </source>
</evidence>
<protein>
    <submittedName>
        <fullName evidence="1">Uncharacterized protein</fullName>
    </submittedName>
</protein>